<dbReference type="EMBL" id="UINC01031423">
    <property type="protein sequence ID" value="SVB17442.1"/>
    <property type="molecule type" value="Genomic_DNA"/>
</dbReference>
<name>A0A382BVC3_9ZZZZ</name>
<accession>A0A382BVC3</accession>
<protein>
    <submittedName>
        <fullName evidence="1">Uncharacterized protein</fullName>
    </submittedName>
</protein>
<evidence type="ECO:0000313" key="1">
    <source>
        <dbReference type="EMBL" id="SVB17442.1"/>
    </source>
</evidence>
<gene>
    <name evidence="1" type="ORF">METZ01_LOCUS170296</name>
</gene>
<dbReference type="AlphaFoldDB" id="A0A382BVC3"/>
<proteinExistence type="predicted"/>
<sequence length="30" mass="3491">MVMLLKSKISKPLDFITRNFPLLAARWIMG</sequence>
<organism evidence="1">
    <name type="scientific">marine metagenome</name>
    <dbReference type="NCBI Taxonomy" id="408172"/>
    <lineage>
        <taxon>unclassified sequences</taxon>
        <taxon>metagenomes</taxon>
        <taxon>ecological metagenomes</taxon>
    </lineage>
</organism>
<reference evidence="1" key="1">
    <citation type="submission" date="2018-05" db="EMBL/GenBank/DDBJ databases">
        <authorList>
            <person name="Lanie J.A."/>
            <person name="Ng W.-L."/>
            <person name="Kazmierczak K.M."/>
            <person name="Andrzejewski T.M."/>
            <person name="Davidsen T.M."/>
            <person name="Wayne K.J."/>
            <person name="Tettelin H."/>
            <person name="Glass J.I."/>
            <person name="Rusch D."/>
            <person name="Podicherti R."/>
            <person name="Tsui H.-C.T."/>
            <person name="Winkler M.E."/>
        </authorList>
    </citation>
    <scope>NUCLEOTIDE SEQUENCE</scope>
</reference>